<proteinExistence type="predicted"/>
<accession>A0ABW3CFU2</accession>
<name>A0ABW3CFU2_9ACTN</name>
<protein>
    <submittedName>
        <fullName evidence="1">Uncharacterized protein</fullName>
    </submittedName>
</protein>
<comment type="caution">
    <text evidence="1">The sequence shown here is derived from an EMBL/GenBank/DDBJ whole genome shotgun (WGS) entry which is preliminary data.</text>
</comment>
<sequence>MTERTSPEGRLAALGAHLGAHGFHVELTARGLKVCNPHVAGCCQEVVQASDTVTCRARPEVGGTLWFYTSWGEPIAAADRIIDAKVAILGNLAERHRAEEHR</sequence>
<gene>
    <name evidence="1" type="ORF">ACFQ07_11270</name>
</gene>
<reference evidence="2" key="1">
    <citation type="journal article" date="2019" name="Int. J. Syst. Evol. Microbiol.">
        <title>The Global Catalogue of Microorganisms (GCM) 10K type strain sequencing project: providing services to taxonomists for standard genome sequencing and annotation.</title>
        <authorList>
            <consortium name="The Broad Institute Genomics Platform"/>
            <consortium name="The Broad Institute Genome Sequencing Center for Infectious Disease"/>
            <person name="Wu L."/>
            <person name="Ma J."/>
        </authorList>
    </citation>
    <scope>NUCLEOTIDE SEQUENCE [LARGE SCALE GENOMIC DNA]</scope>
    <source>
        <strain evidence="2">JCM 31696</strain>
    </source>
</reference>
<evidence type="ECO:0000313" key="2">
    <source>
        <dbReference type="Proteomes" id="UP001597083"/>
    </source>
</evidence>
<keyword evidence="2" id="KW-1185">Reference proteome</keyword>
<evidence type="ECO:0000313" key="1">
    <source>
        <dbReference type="EMBL" id="MFD0852810.1"/>
    </source>
</evidence>
<dbReference type="EMBL" id="JBHTIR010001653">
    <property type="protein sequence ID" value="MFD0852810.1"/>
    <property type="molecule type" value="Genomic_DNA"/>
</dbReference>
<organism evidence="1 2">
    <name type="scientific">Actinomadura adrarensis</name>
    <dbReference type="NCBI Taxonomy" id="1819600"/>
    <lineage>
        <taxon>Bacteria</taxon>
        <taxon>Bacillati</taxon>
        <taxon>Actinomycetota</taxon>
        <taxon>Actinomycetes</taxon>
        <taxon>Streptosporangiales</taxon>
        <taxon>Thermomonosporaceae</taxon>
        <taxon>Actinomadura</taxon>
    </lineage>
</organism>
<dbReference type="Proteomes" id="UP001597083">
    <property type="component" value="Unassembled WGS sequence"/>
</dbReference>